<feature type="domain" description="Inhibitor I9" evidence="10">
    <location>
        <begin position="39"/>
        <end position="112"/>
    </location>
</feature>
<dbReference type="Gene3D" id="3.30.70.80">
    <property type="entry name" value="Peptidase S8 propeptide/proteinase inhibitor I9"/>
    <property type="match status" value="1"/>
</dbReference>
<evidence type="ECO:0000256" key="8">
    <source>
        <dbReference type="SAM" id="SignalP"/>
    </source>
</evidence>
<dbReference type="PROSITE" id="PS51892">
    <property type="entry name" value="SUBTILASE"/>
    <property type="match status" value="1"/>
</dbReference>
<dbReference type="FunFam" id="3.40.50.200:FF:000007">
    <property type="entry name" value="Subtilisin-like serine protease"/>
    <property type="match status" value="1"/>
</dbReference>
<evidence type="ECO:0000313" key="11">
    <source>
        <dbReference type="EMBL" id="PUU76738.1"/>
    </source>
</evidence>
<sequence length="424" mass="44400">MRHFFSLVATVLPLITGIIAAPLEDVAQPFADEKIPDAWIVQLKEETSSQALDDHLSWLSTATREVTSFSGAERKYNFAGFVGYSGQFDSSTIEQIRARPEVELVEQDGVVNADKLCVKQALPMPGLWGLGRISFRSGGNRGIYLYDSSYPYCNIRTSPPTAYLIDSGVYSDHNDFGHRATHLWKAEPSWPPGDRCGHGTHVAGTIIGQTYGVAKGAIILSVKVLEGGPHGSCSGTWAGVIAGVEKAYSHAAAAGKIPLSVINMSLGGGKNNAINSAVQAVISKGLTVVVSAGNAGGDSCQFSPASAPNVITVAASNSSDYLASFSNNGDCVDIHAPGVDVLSAGITSRTATGTLSGTSMAAPHVAGLILYKKCLVAALRTPKSDREELLKKSVPGVIRGDLCVPDSSPRRCSPNLLANNGGCQ</sequence>
<evidence type="ECO:0000259" key="10">
    <source>
        <dbReference type="Pfam" id="PF05922"/>
    </source>
</evidence>
<reference evidence="11 12" key="1">
    <citation type="submission" date="2017-04" db="EMBL/GenBank/DDBJ databases">
        <title>Draft genome sequence of Tuber borchii Vittad., a whitish edible truffle.</title>
        <authorList>
            <consortium name="DOE Joint Genome Institute"/>
            <person name="Murat C."/>
            <person name="Kuo A."/>
            <person name="Barry K.W."/>
            <person name="Clum A."/>
            <person name="Dockter R.B."/>
            <person name="Fauchery L."/>
            <person name="Iotti M."/>
            <person name="Kohler A."/>
            <person name="Labutti K."/>
            <person name="Lindquist E.A."/>
            <person name="Lipzen A."/>
            <person name="Ohm R.A."/>
            <person name="Wang M."/>
            <person name="Grigoriev I.V."/>
            <person name="Zambonelli A."/>
            <person name="Martin F.M."/>
        </authorList>
    </citation>
    <scope>NUCLEOTIDE SEQUENCE [LARGE SCALE GENOMIC DNA]</scope>
    <source>
        <strain evidence="11 12">Tbo3840</strain>
    </source>
</reference>
<dbReference type="GO" id="GO:0006508">
    <property type="term" value="P:proteolysis"/>
    <property type="evidence" value="ECO:0007669"/>
    <property type="project" value="UniProtKB-KW"/>
</dbReference>
<dbReference type="InterPro" id="IPR050131">
    <property type="entry name" value="Peptidase_S8_subtilisin-like"/>
</dbReference>
<dbReference type="InterPro" id="IPR037045">
    <property type="entry name" value="S8pro/Inhibitor_I9_sf"/>
</dbReference>
<feature type="signal peptide" evidence="8">
    <location>
        <begin position="1"/>
        <end position="20"/>
    </location>
</feature>
<feature type="domain" description="Peptidase S8/S53" evidence="9">
    <location>
        <begin position="165"/>
        <end position="369"/>
    </location>
</feature>
<comment type="similarity">
    <text evidence="1 6 7">Belongs to the peptidase S8 family.</text>
</comment>
<dbReference type="STRING" id="42251.A0A2T6ZML5"/>
<dbReference type="InterPro" id="IPR036852">
    <property type="entry name" value="Peptidase_S8/S53_dom_sf"/>
</dbReference>
<evidence type="ECO:0000259" key="9">
    <source>
        <dbReference type="Pfam" id="PF00082"/>
    </source>
</evidence>
<name>A0A2T6ZML5_TUBBO</name>
<dbReference type="Pfam" id="PF05922">
    <property type="entry name" value="Inhibitor_I9"/>
    <property type="match status" value="1"/>
</dbReference>
<feature type="active site" description="Charge relay system" evidence="6">
    <location>
        <position position="166"/>
    </location>
</feature>
<organism evidence="11 12">
    <name type="scientific">Tuber borchii</name>
    <name type="common">White truffle</name>
    <dbReference type="NCBI Taxonomy" id="42251"/>
    <lineage>
        <taxon>Eukaryota</taxon>
        <taxon>Fungi</taxon>
        <taxon>Dikarya</taxon>
        <taxon>Ascomycota</taxon>
        <taxon>Pezizomycotina</taxon>
        <taxon>Pezizomycetes</taxon>
        <taxon>Pezizales</taxon>
        <taxon>Tuberaceae</taxon>
        <taxon>Tuber</taxon>
    </lineage>
</organism>
<dbReference type="InterPro" id="IPR034193">
    <property type="entry name" value="PCSK9_ProteinaseK-like"/>
</dbReference>
<protein>
    <submittedName>
        <fullName evidence="11">Peptidase S8/S53 domain-containing protein</fullName>
    </submittedName>
</protein>
<dbReference type="Proteomes" id="UP000244722">
    <property type="component" value="Unassembled WGS sequence"/>
</dbReference>
<feature type="active site" description="Charge relay system" evidence="6">
    <location>
        <position position="359"/>
    </location>
</feature>
<dbReference type="PANTHER" id="PTHR43806:SF11">
    <property type="entry name" value="CEREVISIN-RELATED"/>
    <property type="match status" value="1"/>
</dbReference>
<evidence type="ECO:0000313" key="12">
    <source>
        <dbReference type="Proteomes" id="UP000244722"/>
    </source>
</evidence>
<dbReference type="AlphaFoldDB" id="A0A2T6ZML5"/>
<evidence type="ECO:0000256" key="5">
    <source>
        <dbReference type="ARBA" id="ARBA00022825"/>
    </source>
</evidence>
<dbReference type="PANTHER" id="PTHR43806">
    <property type="entry name" value="PEPTIDASE S8"/>
    <property type="match status" value="1"/>
</dbReference>
<evidence type="ECO:0000256" key="6">
    <source>
        <dbReference type="PROSITE-ProRule" id="PRU01240"/>
    </source>
</evidence>
<proteinExistence type="inferred from homology"/>
<evidence type="ECO:0000256" key="1">
    <source>
        <dbReference type="ARBA" id="ARBA00011073"/>
    </source>
</evidence>
<dbReference type="PRINTS" id="PR00723">
    <property type="entry name" value="SUBTILISIN"/>
</dbReference>
<dbReference type="InterPro" id="IPR015500">
    <property type="entry name" value="Peptidase_S8_subtilisin-rel"/>
</dbReference>
<dbReference type="Pfam" id="PF00082">
    <property type="entry name" value="Peptidase_S8"/>
    <property type="match status" value="1"/>
</dbReference>
<dbReference type="InterPro" id="IPR023827">
    <property type="entry name" value="Peptidase_S8_Asp-AS"/>
</dbReference>
<feature type="chain" id="PRO_5015539063" evidence="8">
    <location>
        <begin position="21"/>
        <end position="424"/>
    </location>
</feature>
<dbReference type="InterPro" id="IPR000209">
    <property type="entry name" value="Peptidase_S8/S53_dom"/>
</dbReference>
<dbReference type="SUPFAM" id="SSF52743">
    <property type="entry name" value="Subtilisin-like"/>
    <property type="match status" value="1"/>
</dbReference>
<gene>
    <name evidence="11" type="ORF">B9Z19DRAFT_1129277</name>
</gene>
<comment type="caution">
    <text evidence="11">The sequence shown here is derived from an EMBL/GenBank/DDBJ whole genome shotgun (WGS) entry which is preliminary data.</text>
</comment>
<dbReference type="InterPro" id="IPR023828">
    <property type="entry name" value="Peptidase_S8_Ser-AS"/>
</dbReference>
<feature type="active site" description="Charge relay system" evidence="6">
    <location>
        <position position="198"/>
    </location>
</feature>
<dbReference type="GO" id="GO:0004252">
    <property type="term" value="F:serine-type endopeptidase activity"/>
    <property type="evidence" value="ECO:0007669"/>
    <property type="project" value="UniProtKB-UniRule"/>
</dbReference>
<dbReference type="InterPro" id="IPR010259">
    <property type="entry name" value="S8pro/Inhibitor_I9"/>
</dbReference>
<evidence type="ECO:0000256" key="7">
    <source>
        <dbReference type="RuleBase" id="RU003355"/>
    </source>
</evidence>
<dbReference type="SUPFAM" id="SSF54897">
    <property type="entry name" value="Protease propeptides/inhibitors"/>
    <property type="match status" value="1"/>
</dbReference>
<evidence type="ECO:0000256" key="3">
    <source>
        <dbReference type="ARBA" id="ARBA00022729"/>
    </source>
</evidence>
<keyword evidence="5 6" id="KW-0720">Serine protease</keyword>
<dbReference type="CDD" id="cd04077">
    <property type="entry name" value="Peptidases_S8_PCSK9_ProteinaseK_like"/>
    <property type="match status" value="1"/>
</dbReference>
<dbReference type="Gene3D" id="3.40.50.200">
    <property type="entry name" value="Peptidase S8/S53 domain"/>
    <property type="match status" value="1"/>
</dbReference>
<dbReference type="OrthoDB" id="206201at2759"/>
<keyword evidence="12" id="KW-1185">Reference proteome</keyword>
<evidence type="ECO:0000256" key="4">
    <source>
        <dbReference type="ARBA" id="ARBA00022801"/>
    </source>
</evidence>
<keyword evidence="2 6" id="KW-0645">Protease</keyword>
<keyword evidence="4 6" id="KW-0378">Hydrolase</keyword>
<dbReference type="PROSITE" id="PS00138">
    <property type="entry name" value="SUBTILASE_SER"/>
    <property type="match status" value="1"/>
</dbReference>
<evidence type="ECO:0000256" key="2">
    <source>
        <dbReference type="ARBA" id="ARBA00022670"/>
    </source>
</evidence>
<keyword evidence="3 8" id="KW-0732">Signal</keyword>
<dbReference type="EMBL" id="NESQ01000177">
    <property type="protein sequence ID" value="PUU76738.1"/>
    <property type="molecule type" value="Genomic_DNA"/>
</dbReference>
<accession>A0A2T6ZML5</accession>
<dbReference type="PROSITE" id="PS00136">
    <property type="entry name" value="SUBTILASE_ASP"/>
    <property type="match status" value="1"/>
</dbReference>